<accession>X1UYW6</accession>
<feature type="non-terminal residue" evidence="1">
    <location>
        <position position="1"/>
    </location>
</feature>
<comment type="caution">
    <text evidence="1">The sequence shown here is derived from an EMBL/GenBank/DDBJ whole genome shotgun (WGS) entry which is preliminary data.</text>
</comment>
<dbReference type="EMBL" id="BARW01042491">
    <property type="protein sequence ID" value="GAJ22649.1"/>
    <property type="molecule type" value="Genomic_DNA"/>
</dbReference>
<sequence length="34" mass="3715">LCKHAYYPSFIKAKSCWGQGANPDYGHGTTLDGK</sequence>
<name>X1UYW6_9ZZZZ</name>
<gene>
    <name evidence="1" type="ORF">S12H4_62938</name>
</gene>
<protein>
    <submittedName>
        <fullName evidence="1">Uncharacterized protein</fullName>
    </submittedName>
</protein>
<dbReference type="AlphaFoldDB" id="X1UYW6"/>
<reference evidence="1" key="1">
    <citation type="journal article" date="2014" name="Front. Microbiol.">
        <title>High frequency of phylogenetically diverse reductive dehalogenase-homologous genes in deep subseafloor sedimentary metagenomes.</title>
        <authorList>
            <person name="Kawai M."/>
            <person name="Futagami T."/>
            <person name="Toyoda A."/>
            <person name="Takaki Y."/>
            <person name="Nishi S."/>
            <person name="Hori S."/>
            <person name="Arai W."/>
            <person name="Tsubouchi T."/>
            <person name="Morono Y."/>
            <person name="Uchiyama I."/>
            <person name="Ito T."/>
            <person name="Fujiyama A."/>
            <person name="Inagaki F."/>
            <person name="Takami H."/>
        </authorList>
    </citation>
    <scope>NUCLEOTIDE SEQUENCE</scope>
    <source>
        <strain evidence="1">Expedition CK06-06</strain>
    </source>
</reference>
<evidence type="ECO:0000313" key="1">
    <source>
        <dbReference type="EMBL" id="GAJ22649.1"/>
    </source>
</evidence>
<organism evidence="1">
    <name type="scientific">marine sediment metagenome</name>
    <dbReference type="NCBI Taxonomy" id="412755"/>
    <lineage>
        <taxon>unclassified sequences</taxon>
        <taxon>metagenomes</taxon>
        <taxon>ecological metagenomes</taxon>
    </lineage>
</organism>
<proteinExistence type="predicted"/>